<protein>
    <recommendedName>
        <fullName evidence="3">Prolyl 4-hydroxylase alpha subunit Fe(2+) 2OG dioxygenase domain-containing protein</fullName>
    </recommendedName>
</protein>
<proteinExistence type="predicted"/>
<reference evidence="1 2" key="1">
    <citation type="submission" date="2020-04" db="EMBL/GenBank/DDBJ databases">
        <title>Pseudoalteromonas caenipelagi sp. nov., isolated from a tidal flat.</title>
        <authorList>
            <person name="Park S."/>
            <person name="Yoon J.-H."/>
        </authorList>
    </citation>
    <scope>NUCLEOTIDE SEQUENCE [LARGE SCALE GENOMIC DNA]</scope>
    <source>
        <strain evidence="1 2">JBTF-M23</strain>
    </source>
</reference>
<dbReference type="Proteomes" id="UP000586305">
    <property type="component" value="Unassembled WGS sequence"/>
</dbReference>
<sequence length="241" mass="27471">MAKFVHTKLTGKEELPDIPNGFAQIPYERPQEGKNFWVADDFFSEEQAMAIRTRCLNKTDWKLGKPYTQELWPGRRAPDALTHEELAQVEQWVKTKLGKDKLWVATSDKVVVDTNTAILVGDEEGAARPHVDNRQLCRYAAVLYLTPNPRGHSGTSFYRLRYANHAAGGNAVYAPYNNLVDALNIEALPISAWYEDVEIENRFNRLALFKGNLAHSASDYFGDNNENKRLAVTFFWMTDDE</sequence>
<keyword evidence="2" id="KW-1185">Reference proteome</keyword>
<dbReference type="InterPro" id="IPR045617">
    <property type="entry name" value="DUF6445"/>
</dbReference>
<accession>A0A849VGS8</accession>
<organism evidence="1 2">
    <name type="scientific">Pseudoalteromonas caenipelagi</name>
    <dbReference type="NCBI Taxonomy" id="2726988"/>
    <lineage>
        <taxon>Bacteria</taxon>
        <taxon>Pseudomonadati</taxon>
        <taxon>Pseudomonadota</taxon>
        <taxon>Gammaproteobacteria</taxon>
        <taxon>Alteromonadales</taxon>
        <taxon>Pseudoalteromonadaceae</taxon>
        <taxon>Pseudoalteromonas</taxon>
    </lineage>
</organism>
<name>A0A849VGS8_9GAMM</name>
<dbReference type="RefSeq" id="WP_171627557.1">
    <property type="nucleotide sequence ID" value="NZ_JABBPG010000010.1"/>
</dbReference>
<evidence type="ECO:0000313" key="2">
    <source>
        <dbReference type="Proteomes" id="UP000586305"/>
    </source>
</evidence>
<gene>
    <name evidence="1" type="ORF">HG263_18445</name>
</gene>
<evidence type="ECO:0000313" key="1">
    <source>
        <dbReference type="EMBL" id="NOU52496.1"/>
    </source>
</evidence>
<dbReference type="AlphaFoldDB" id="A0A849VGS8"/>
<evidence type="ECO:0008006" key="3">
    <source>
        <dbReference type="Google" id="ProtNLM"/>
    </source>
</evidence>
<dbReference type="EMBL" id="JABBPG010000010">
    <property type="protein sequence ID" value="NOU52496.1"/>
    <property type="molecule type" value="Genomic_DNA"/>
</dbReference>
<comment type="caution">
    <text evidence="1">The sequence shown here is derived from an EMBL/GenBank/DDBJ whole genome shotgun (WGS) entry which is preliminary data.</text>
</comment>
<dbReference type="Gene3D" id="2.60.120.620">
    <property type="entry name" value="q2cbj1_9rhob like domain"/>
    <property type="match status" value="1"/>
</dbReference>
<dbReference type="Pfam" id="PF20043">
    <property type="entry name" value="DUF6445"/>
    <property type="match status" value="1"/>
</dbReference>